<keyword evidence="3" id="KW-0202">Cytokine</keyword>
<dbReference type="PROSITE" id="PS50049">
    <property type="entry name" value="THD_2"/>
    <property type="match status" value="1"/>
</dbReference>
<dbReference type="GO" id="GO:0016020">
    <property type="term" value="C:membrane"/>
    <property type="evidence" value="ECO:0007669"/>
    <property type="project" value="UniProtKB-SubCell"/>
</dbReference>
<dbReference type="GeneTree" id="ENSGT00940000175179"/>
<keyword evidence="5" id="KW-1133">Transmembrane helix</keyword>
<comment type="similarity">
    <text evidence="2">Belongs to the tumor necrosis factor family.</text>
</comment>
<dbReference type="GO" id="GO:0005615">
    <property type="term" value="C:extracellular space"/>
    <property type="evidence" value="ECO:0007669"/>
    <property type="project" value="UniProtKB-KW"/>
</dbReference>
<dbReference type="PANTHER" id="PTHR11471:SF34">
    <property type="entry name" value="TUMOR NECROSIS FACTOR LIGAND SUPERFAMILY MEMBER 14"/>
    <property type="match status" value="1"/>
</dbReference>
<evidence type="ECO:0000256" key="4">
    <source>
        <dbReference type="ARBA" id="ARBA00023136"/>
    </source>
</evidence>
<dbReference type="InterPro" id="IPR008983">
    <property type="entry name" value="Tumour_necrosis_fac-like_dom"/>
</dbReference>
<name>A0A8C5CLU9_GADMO</name>
<dbReference type="PROSITE" id="PS00251">
    <property type="entry name" value="THD_1"/>
    <property type="match status" value="1"/>
</dbReference>
<accession>A0A8C5CLU9</accession>
<organism evidence="7 8">
    <name type="scientific">Gadus morhua</name>
    <name type="common">Atlantic cod</name>
    <dbReference type="NCBI Taxonomy" id="8049"/>
    <lineage>
        <taxon>Eukaryota</taxon>
        <taxon>Metazoa</taxon>
        <taxon>Chordata</taxon>
        <taxon>Craniata</taxon>
        <taxon>Vertebrata</taxon>
        <taxon>Euteleostomi</taxon>
        <taxon>Actinopterygii</taxon>
        <taxon>Neopterygii</taxon>
        <taxon>Teleostei</taxon>
        <taxon>Neoteleostei</taxon>
        <taxon>Acanthomorphata</taxon>
        <taxon>Zeiogadaria</taxon>
        <taxon>Gadariae</taxon>
        <taxon>Gadiformes</taxon>
        <taxon>Gadoidei</taxon>
        <taxon>Gadidae</taxon>
        <taxon>Gadus</taxon>
    </lineage>
</organism>
<keyword evidence="5" id="KW-0812">Transmembrane</keyword>
<feature type="transmembrane region" description="Helical" evidence="5">
    <location>
        <begin position="38"/>
        <end position="62"/>
    </location>
</feature>
<keyword evidence="4 5" id="KW-0472">Membrane</keyword>
<proteinExistence type="inferred from homology"/>
<evidence type="ECO:0000256" key="3">
    <source>
        <dbReference type="ARBA" id="ARBA00022514"/>
    </source>
</evidence>
<dbReference type="PANTHER" id="PTHR11471">
    <property type="entry name" value="TUMOR NECROSIS FACTOR FAMILY MEMBER"/>
    <property type="match status" value="1"/>
</dbReference>
<dbReference type="GO" id="GO:0005125">
    <property type="term" value="F:cytokine activity"/>
    <property type="evidence" value="ECO:0007669"/>
    <property type="project" value="UniProtKB-KW"/>
</dbReference>
<evidence type="ECO:0000256" key="5">
    <source>
        <dbReference type="SAM" id="Phobius"/>
    </source>
</evidence>
<dbReference type="Proteomes" id="UP000694546">
    <property type="component" value="Chromosome 3"/>
</dbReference>
<comment type="subcellular location">
    <subcellularLocation>
        <location evidence="1">Membrane</location>
    </subcellularLocation>
</comment>
<evidence type="ECO:0000313" key="7">
    <source>
        <dbReference type="Ensembl" id="ENSGMOP00000062919.1"/>
    </source>
</evidence>
<dbReference type="GO" id="GO:0006955">
    <property type="term" value="P:immune response"/>
    <property type="evidence" value="ECO:0007669"/>
    <property type="project" value="InterPro"/>
</dbReference>
<evidence type="ECO:0000259" key="6">
    <source>
        <dbReference type="PROSITE" id="PS50049"/>
    </source>
</evidence>
<reference evidence="7" key="1">
    <citation type="submission" date="2025-08" db="UniProtKB">
        <authorList>
            <consortium name="Ensembl"/>
        </authorList>
    </citation>
    <scope>IDENTIFICATION</scope>
</reference>
<feature type="domain" description="THD" evidence="6">
    <location>
        <begin position="99"/>
        <end position="244"/>
    </location>
</feature>
<evidence type="ECO:0000256" key="1">
    <source>
        <dbReference type="ARBA" id="ARBA00004370"/>
    </source>
</evidence>
<dbReference type="SUPFAM" id="SSF49842">
    <property type="entry name" value="TNF-like"/>
    <property type="match status" value="1"/>
</dbReference>
<reference evidence="7" key="2">
    <citation type="submission" date="2025-09" db="UniProtKB">
        <authorList>
            <consortium name="Ensembl"/>
        </authorList>
    </citation>
    <scope>IDENTIFICATION</scope>
</reference>
<evidence type="ECO:0000256" key="2">
    <source>
        <dbReference type="ARBA" id="ARBA00008670"/>
    </source>
</evidence>
<keyword evidence="8" id="KW-1185">Reference proteome</keyword>
<dbReference type="Ensembl" id="ENSGMOT00000067575.1">
    <property type="protein sequence ID" value="ENSGMOP00000062919.1"/>
    <property type="gene ID" value="ENSGMOG00000026050.1"/>
</dbReference>
<dbReference type="OMA" id="HYYLYSK"/>
<dbReference type="AlphaFoldDB" id="A0A8C5CLU9"/>
<sequence length="246" mass="27894">MSLGGPDTLPQLFVVDSQAPYAHLPTTRRRRKPSTIQTLLLLLGVLALSGVLVEGVFIYYLYRKTQVVLGTWFYEHPYCNLYSDSTHKRLMHTHTLTQIVSLFVLTSGSTSLKEGIIHWSNINSTATFTSQMDYKDGHLMVPRRGFYYLYTKVYLDLSEGCTSFQVMKLMKNTVGYHNPIELLRCGSCRYPATSSSASFPPMAGSEIFLSGIFNLVPKDEVYVTLENKAMKLSKNENYMGAFMLYE</sequence>
<dbReference type="InterPro" id="IPR006052">
    <property type="entry name" value="TNF_dom"/>
</dbReference>
<dbReference type="Pfam" id="PF00229">
    <property type="entry name" value="TNF"/>
    <property type="match status" value="1"/>
</dbReference>
<dbReference type="Gene3D" id="2.60.120.40">
    <property type="match status" value="1"/>
</dbReference>
<dbReference type="GO" id="GO:0005164">
    <property type="term" value="F:tumor necrosis factor receptor binding"/>
    <property type="evidence" value="ECO:0007669"/>
    <property type="project" value="InterPro"/>
</dbReference>
<dbReference type="SMART" id="SM00207">
    <property type="entry name" value="TNF"/>
    <property type="match status" value="1"/>
</dbReference>
<dbReference type="InterPro" id="IPR021184">
    <property type="entry name" value="TNF_CS"/>
</dbReference>
<evidence type="ECO:0000313" key="8">
    <source>
        <dbReference type="Proteomes" id="UP000694546"/>
    </source>
</evidence>
<protein>
    <recommendedName>
        <fullName evidence="6">THD domain-containing protein</fullName>
    </recommendedName>
</protein>